<proteinExistence type="predicted"/>
<comment type="caution">
    <text evidence="2">The sequence shown here is derived from an EMBL/GenBank/DDBJ whole genome shotgun (WGS) entry which is preliminary data.</text>
</comment>
<keyword evidence="3" id="KW-1185">Reference proteome</keyword>
<name>A0ABP8X2L2_9MICC</name>
<reference evidence="3" key="1">
    <citation type="journal article" date="2019" name="Int. J. Syst. Evol. Microbiol.">
        <title>The Global Catalogue of Microorganisms (GCM) 10K type strain sequencing project: providing services to taxonomists for standard genome sequencing and annotation.</title>
        <authorList>
            <consortium name="The Broad Institute Genomics Platform"/>
            <consortium name="The Broad Institute Genome Sequencing Center for Infectious Disease"/>
            <person name="Wu L."/>
            <person name="Ma J."/>
        </authorList>
    </citation>
    <scope>NUCLEOTIDE SEQUENCE [LARGE SCALE GENOMIC DNA]</scope>
    <source>
        <strain evidence="3">JCM 18958</strain>
    </source>
</reference>
<accession>A0ABP8X2L2</accession>
<organism evidence="2 3">
    <name type="scientific">Kocuria gwangalliensis</name>
    <dbReference type="NCBI Taxonomy" id="501592"/>
    <lineage>
        <taxon>Bacteria</taxon>
        <taxon>Bacillati</taxon>
        <taxon>Actinomycetota</taxon>
        <taxon>Actinomycetes</taxon>
        <taxon>Micrococcales</taxon>
        <taxon>Micrococcaceae</taxon>
        <taxon>Kocuria</taxon>
    </lineage>
</organism>
<feature type="transmembrane region" description="Helical" evidence="1">
    <location>
        <begin position="76"/>
        <end position="96"/>
    </location>
</feature>
<evidence type="ECO:0000256" key="1">
    <source>
        <dbReference type="SAM" id="Phobius"/>
    </source>
</evidence>
<dbReference type="RefSeq" id="WP_345311106.1">
    <property type="nucleotide sequence ID" value="NZ_BAABLN010000021.1"/>
</dbReference>
<evidence type="ECO:0000313" key="3">
    <source>
        <dbReference type="Proteomes" id="UP001501446"/>
    </source>
</evidence>
<keyword evidence="1" id="KW-0472">Membrane</keyword>
<evidence type="ECO:0008006" key="4">
    <source>
        <dbReference type="Google" id="ProtNLM"/>
    </source>
</evidence>
<keyword evidence="1" id="KW-1133">Transmembrane helix</keyword>
<feature type="transmembrane region" description="Helical" evidence="1">
    <location>
        <begin position="44"/>
        <end position="64"/>
    </location>
</feature>
<sequence>MIDLVLAAQDTVLALPAALPDSDPLAPPGIGESWNRMIGVGKWIALGIAVLGLLVVGGKMAFDARRGETTEEISGIIKIVLAVALISGGASILSFISQDGGGQEEEQSGDAEAAAIVIHDDSHFSI</sequence>
<dbReference type="Proteomes" id="UP001501446">
    <property type="component" value="Unassembled WGS sequence"/>
</dbReference>
<protein>
    <recommendedName>
        <fullName evidence="4">Integral membrane protein</fullName>
    </recommendedName>
</protein>
<dbReference type="EMBL" id="BAABLN010000021">
    <property type="protein sequence ID" value="GAA4698261.1"/>
    <property type="molecule type" value="Genomic_DNA"/>
</dbReference>
<evidence type="ECO:0000313" key="2">
    <source>
        <dbReference type="EMBL" id="GAA4698261.1"/>
    </source>
</evidence>
<gene>
    <name evidence="2" type="ORF">GCM10025781_15400</name>
</gene>
<keyword evidence="1" id="KW-0812">Transmembrane</keyword>